<protein>
    <recommendedName>
        <fullName evidence="3">LysR family transcriptional regulator</fullName>
    </recommendedName>
</protein>
<evidence type="ECO:0008006" key="3">
    <source>
        <dbReference type="Google" id="ProtNLM"/>
    </source>
</evidence>
<evidence type="ECO:0000313" key="2">
    <source>
        <dbReference type="Proteomes" id="UP001150830"/>
    </source>
</evidence>
<keyword evidence="2" id="KW-1185">Reference proteome</keyword>
<name>A0A9X3EFB1_9GAMM</name>
<proteinExistence type="predicted"/>
<comment type="caution">
    <text evidence="1">The sequence shown here is derived from an EMBL/GenBank/DDBJ whole genome shotgun (WGS) entry which is preliminary data.</text>
</comment>
<dbReference type="RefSeq" id="WP_283173907.1">
    <property type="nucleotide sequence ID" value="NZ_JAPNOA010000028.1"/>
</dbReference>
<sequence>MARAQHLAHGSLDMVIQYPHRALIAPRVKVTVEYLLERFKNDTRLHIALEELEQYSV</sequence>
<evidence type="ECO:0000313" key="1">
    <source>
        <dbReference type="EMBL" id="MCY0965695.1"/>
    </source>
</evidence>
<dbReference type="EMBL" id="JAPNOA010000028">
    <property type="protein sequence ID" value="MCY0965695.1"/>
    <property type="molecule type" value="Genomic_DNA"/>
</dbReference>
<reference evidence="1" key="1">
    <citation type="submission" date="2022-11" db="EMBL/GenBank/DDBJ databases">
        <title>Parathalassolutuus dongxingensis gen. nov., sp. nov., a novel member of family Oceanospirillaceae isolated from a coastal shrimp pond in Guangxi, China.</title>
        <authorList>
            <person name="Chen H."/>
        </authorList>
    </citation>
    <scope>NUCLEOTIDE SEQUENCE</scope>
    <source>
        <strain evidence="1">G-43</strain>
    </source>
</reference>
<dbReference type="Proteomes" id="UP001150830">
    <property type="component" value="Unassembled WGS sequence"/>
</dbReference>
<dbReference type="AlphaFoldDB" id="A0A9X3EFB1"/>
<gene>
    <name evidence="1" type="ORF">OUO13_10885</name>
</gene>
<organism evidence="1 2">
    <name type="scientific">Parathalassolituus penaei</name>
    <dbReference type="NCBI Taxonomy" id="2997323"/>
    <lineage>
        <taxon>Bacteria</taxon>
        <taxon>Pseudomonadati</taxon>
        <taxon>Pseudomonadota</taxon>
        <taxon>Gammaproteobacteria</taxon>
        <taxon>Oceanospirillales</taxon>
        <taxon>Oceanospirillaceae</taxon>
        <taxon>Parathalassolituus</taxon>
    </lineage>
</organism>
<accession>A0A9X3EFB1</accession>